<protein>
    <submittedName>
        <fullName evidence="1">Uncharacterized protein</fullName>
    </submittedName>
</protein>
<proteinExistence type="predicted"/>
<sequence>MNELQRSSLKRYANYDLYTLSTSQKKHLPNLPTTIELAIKRGTCKINLEAISKTEHVFGDETLTYAAKNKLLFTTKYN</sequence>
<name>A0A6G0YJ81_APHCR</name>
<comment type="caution">
    <text evidence="1">The sequence shown here is derived from an EMBL/GenBank/DDBJ whole genome shotgun (WGS) entry which is preliminary data.</text>
</comment>
<evidence type="ECO:0000313" key="1">
    <source>
        <dbReference type="EMBL" id="KAF0757064.1"/>
    </source>
</evidence>
<reference evidence="1 2" key="1">
    <citation type="submission" date="2019-08" db="EMBL/GenBank/DDBJ databases">
        <title>Whole genome of Aphis craccivora.</title>
        <authorList>
            <person name="Voronova N.V."/>
            <person name="Shulinski R.S."/>
            <person name="Bandarenka Y.V."/>
            <person name="Zhorov D.G."/>
            <person name="Warner D."/>
        </authorList>
    </citation>
    <scope>NUCLEOTIDE SEQUENCE [LARGE SCALE GENOMIC DNA]</scope>
    <source>
        <strain evidence="1">180601</strain>
        <tissue evidence="1">Whole Body</tissue>
    </source>
</reference>
<organism evidence="1 2">
    <name type="scientific">Aphis craccivora</name>
    <name type="common">Cowpea aphid</name>
    <dbReference type="NCBI Taxonomy" id="307492"/>
    <lineage>
        <taxon>Eukaryota</taxon>
        <taxon>Metazoa</taxon>
        <taxon>Ecdysozoa</taxon>
        <taxon>Arthropoda</taxon>
        <taxon>Hexapoda</taxon>
        <taxon>Insecta</taxon>
        <taxon>Pterygota</taxon>
        <taxon>Neoptera</taxon>
        <taxon>Paraneoptera</taxon>
        <taxon>Hemiptera</taxon>
        <taxon>Sternorrhyncha</taxon>
        <taxon>Aphidomorpha</taxon>
        <taxon>Aphidoidea</taxon>
        <taxon>Aphididae</taxon>
        <taxon>Aphidini</taxon>
        <taxon>Aphis</taxon>
        <taxon>Aphis</taxon>
    </lineage>
</organism>
<dbReference type="EMBL" id="VUJU01003687">
    <property type="protein sequence ID" value="KAF0757064.1"/>
    <property type="molecule type" value="Genomic_DNA"/>
</dbReference>
<evidence type="ECO:0000313" key="2">
    <source>
        <dbReference type="Proteomes" id="UP000478052"/>
    </source>
</evidence>
<dbReference type="Proteomes" id="UP000478052">
    <property type="component" value="Unassembled WGS sequence"/>
</dbReference>
<dbReference type="AlphaFoldDB" id="A0A6G0YJ81"/>
<gene>
    <name evidence="1" type="ORF">FWK35_00018718</name>
</gene>
<keyword evidence="2" id="KW-1185">Reference proteome</keyword>
<accession>A0A6G0YJ81</accession>